<dbReference type="PROSITE" id="PS50005">
    <property type="entry name" value="TPR"/>
    <property type="match status" value="1"/>
</dbReference>
<dbReference type="Gramene" id="KFK23283">
    <property type="protein sequence ID" value="KFK23283"/>
    <property type="gene ID" value="AALP_AAs68826U000100"/>
</dbReference>
<dbReference type="EMBL" id="KL980532">
    <property type="protein sequence ID" value="KFK23283.1"/>
    <property type="molecule type" value="Genomic_DNA"/>
</dbReference>
<accession>A0A087G081</accession>
<dbReference type="InterPro" id="IPR019734">
    <property type="entry name" value="TPR_rpt"/>
</dbReference>
<dbReference type="AlphaFoldDB" id="A0A087G081"/>
<evidence type="ECO:0000256" key="1">
    <source>
        <dbReference type="PROSITE-ProRule" id="PRU00339"/>
    </source>
</evidence>
<dbReference type="Gene3D" id="1.25.40.10">
    <property type="entry name" value="Tetratricopeptide repeat domain"/>
    <property type="match status" value="1"/>
</dbReference>
<sequence length="225" mass="25606">MASPVNFRLTKPTFHFQRRSTQKLLFPAFSRDLSKSTLVKFPVIKASSSSSSSSNPKPSLLKTTCITLTAAAALFAASSFYFSKPTAPVTTVEEATLEKHIEEESNDVEALLSLTKIKFESKKYDQAIAILNRLIEIEPGEQNWPVMKARILAFNFESESAIKAFEEILVKDPDRIDAYHYLVTEYFDSKPKLTDLEKRINDAIERCKNGKKKKKTKEIRRFNML</sequence>
<dbReference type="InterPro" id="IPR011990">
    <property type="entry name" value="TPR-like_helical_dom_sf"/>
</dbReference>
<protein>
    <submittedName>
        <fullName evidence="2">Uncharacterized protein</fullName>
    </submittedName>
</protein>
<name>A0A087G081_ARAAL</name>
<dbReference type="eggNOG" id="ENOG502QU4B">
    <property type="taxonomic scope" value="Eukaryota"/>
</dbReference>
<organism evidence="2 3">
    <name type="scientific">Arabis alpina</name>
    <name type="common">Alpine rock-cress</name>
    <dbReference type="NCBI Taxonomy" id="50452"/>
    <lineage>
        <taxon>Eukaryota</taxon>
        <taxon>Viridiplantae</taxon>
        <taxon>Streptophyta</taxon>
        <taxon>Embryophyta</taxon>
        <taxon>Tracheophyta</taxon>
        <taxon>Spermatophyta</taxon>
        <taxon>Magnoliopsida</taxon>
        <taxon>eudicotyledons</taxon>
        <taxon>Gunneridae</taxon>
        <taxon>Pentapetalae</taxon>
        <taxon>rosids</taxon>
        <taxon>malvids</taxon>
        <taxon>Brassicales</taxon>
        <taxon>Brassicaceae</taxon>
        <taxon>Arabideae</taxon>
        <taxon>Arabis</taxon>
    </lineage>
</organism>
<reference evidence="3" key="1">
    <citation type="journal article" date="2015" name="Nat. Plants">
        <title>Genome expansion of Arabis alpina linked with retrotransposition and reduced symmetric DNA methylation.</title>
        <authorList>
            <person name="Willing E.M."/>
            <person name="Rawat V."/>
            <person name="Mandakova T."/>
            <person name="Maumus F."/>
            <person name="James G.V."/>
            <person name="Nordstroem K.J."/>
            <person name="Becker C."/>
            <person name="Warthmann N."/>
            <person name="Chica C."/>
            <person name="Szarzynska B."/>
            <person name="Zytnicki M."/>
            <person name="Albani M.C."/>
            <person name="Kiefer C."/>
            <person name="Bergonzi S."/>
            <person name="Castaings L."/>
            <person name="Mateos J.L."/>
            <person name="Berns M.C."/>
            <person name="Bujdoso N."/>
            <person name="Piofczyk T."/>
            <person name="de Lorenzo L."/>
            <person name="Barrero-Sicilia C."/>
            <person name="Mateos I."/>
            <person name="Piednoel M."/>
            <person name="Hagmann J."/>
            <person name="Chen-Min-Tao R."/>
            <person name="Iglesias-Fernandez R."/>
            <person name="Schuster S.C."/>
            <person name="Alonso-Blanco C."/>
            <person name="Roudier F."/>
            <person name="Carbonero P."/>
            <person name="Paz-Ares J."/>
            <person name="Davis S.J."/>
            <person name="Pecinka A."/>
            <person name="Quesneville H."/>
            <person name="Colot V."/>
            <person name="Lysak M.A."/>
            <person name="Weigel D."/>
            <person name="Coupland G."/>
            <person name="Schneeberger K."/>
        </authorList>
    </citation>
    <scope>NUCLEOTIDE SEQUENCE [LARGE SCALE GENOMIC DNA]</scope>
    <source>
        <strain evidence="3">cv. Pajares</strain>
    </source>
</reference>
<dbReference type="OrthoDB" id="66906at2759"/>
<proteinExistence type="predicted"/>
<dbReference type="SUPFAM" id="SSF48452">
    <property type="entry name" value="TPR-like"/>
    <property type="match status" value="1"/>
</dbReference>
<keyword evidence="1" id="KW-0802">TPR repeat</keyword>
<dbReference type="Proteomes" id="UP000029120">
    <property type="component" value="Unassembled WGS sequence"/>
</dbReference>
<feature type="repeat" description="TPR" evidence="1">
    <location>
        <begin position="108"/>
        <end position="141"/>
    </location>
</feature>
<evidence type="ECO:0000313" key="3">
    <source>
        <dbReference type="Proteomes" id="UP000029120"/>
    </source>
</evidence>
<gene>
    <name evidence="2" type="ORF">AALP_AAs68826U000100</name>
</gene>
<evidence type="ECO:0000313" key="2">
    <source>
        <dbReference type="EMBL" id="KFK23283.1"/>
    </source>
</evidence>
<dbReference type="Pfam" id="PF14559">
    <property type="entry name" value="TPR_19"/>
    <property type="match status" value="1"/>
</dbReference>
<feature type="non-terminal residue" evidence="2">
    <location>
        <position position="225"/>
    </location>
</feature>
<keyword evidence="3" id="KW-1185">Reference proteome</keyword>